<evidence type="ECO:0008006" key="5">
    <source>
        <dbReference type="Google" id="ProtNLM"/>
    </source>
</evidence>
<dbReference type="PANTHER" id="PTHR35565">
    <property type="entry name" value="CYTOPLASMIC PROTEIN-RELATED"/>
    <property type="match status" value="1"/>
</dbReference>
<dbReference type="Pfam" id="PF18945">
    <property type="entry name" value="VipB_2"/>
    <property type="match status" value="1"/>
</dbReference>
<organism evidence="3 4">
    <name type="scientific">Vibrio marisflavi CECT 7928</name>
    <dbReference type="NCBI Taxonomy" id="634439"/>
    <lineage>
        <taxon>Bacteria</taxon>
        <taxon>Pseudomonadati</taxon>
        <taxon>Pseudomonadota</taxon>
        <taxon>Gammaproteobacteria</taxon>
        <taxon>Vibrionales</taxon>
        <taxon>Vibrionaceae</taxon>
        <taxon>Vibrio</taxon>
    </lineage>
</organism>
<accession>A0ABM9A5V8</accession>
<feature type="domain" description="TssC1 C-terminal" evidence="2">
    <location>
        <begin position="352"/>
        <end position="460"/>
    </location>
</feature>
<dbReference type="InterPro" id="IPR010269">
    <property type="entry name" value="T6SS_TssC-like"/>
</dbReference>
<gene>
    <name evidence="3" type="ORF">VMF7928_02393</name>
</gene>
<dbReference type="Proteomes" id="UP000838748">
    <property type="component" value="Unassembled WGS sequence"/>
</dbReference>
<evidence type="ECO:0000313" key="3">
    <source>
        <dbReference type="EMBL" id="CAH0539716.1"/>
    </source>
</evidence>
<dbReference type="EMBL" id="CAKLDM010000002">
    <property type="protein sequence ID" value="CAH0539716.1"/>
    <property type="molecule type" value="Genomic_DNA"/>
</dbReference>
<evidence type="ECO:0000259" key="1">
    <source>
        <dbReference type="Pfam" id="PF05943"/>
    </source>
</evidence>
<keyword evidence="4" id="KW-1185">Reference proteome</keyword>
<dbReference type="Pfam" id="PF05943">
    <property type="entry name" value="VipB"/>
    <property type="match status" value="1"/>
</dbReference>
<dbReference type="InterPro" id="IPR044031">
    <property type="entry name" value="TssC1_N"/>
</dbReference>
<name>A0ABM9A5V8_9VIBR</name>
<dbReference type="InterPro" id="IPR044032">
    <property type="entry name" value="TssC1_C"/>
</dbReference>
<feature type="domain" description="TssC1 N-terminal" evidence="1">
    <location>
        <begin position="49"/>
        <end position="345"/>
    </location>
</feature>
<reference evidence="3" key="1">
    <citation type="submission" date="2021-11" db="EMBL/GenBank/DDBJ databases">
        <authorList>
            <person name="Rodrigo-Torres L."/>
            <person name="Arahal R. D."/>
            <person name="Lucena T."/>
        </authorList>
    </citation>
    <scope>NUCLEOTIDE SEQUENCE</scope>
    <source>
        <strain evidence="3">CECT 7928</strain>
    </source>
</reference>
<dbReference type="PANTHER" id="PTHR35565:SF1">
    <property type="entry name" value="TYPE VI SECRETION SYSTEM CONTRACTILE SHEATH LARGE SUBUNIT"/>
    <property type="match status" value="1"/>
</dbReference>
<evidence type="ECO:0000313" key="4">
    <source>
        <dbReference type="Proteomes" id="UP000838748"/>
    </source>
</evidence>
<evidence type="ECO:0000259" key="2">
    <source>
        <dbReference type="Pfam" id="PF18945"/>
    </source>
</evidence>
<proteinExistence type="predicted"/>
<sequence>MQLNSLWLQAFVQLDSEDDAFMHEAFSLLGELDKNILNGPYQARSAIARLIARLDRILSIQLDSILHHPDFRRLERNWLGLKGLASLPVNYQKTKLKMLNMSWQEVSSDVNQAYNTRSSSLYNKIGNKELNTLGGQPFGCIAFTHSISLEMDLDADFDDLFTLELIGRLGEATLCPMIFSPGHDFFVNNDADWLSDVERIEKILNSADYQIWQDLRAKPYSRFLGMAMPEILVRSKYENVKVGFIYNESGSGLYGKAVFPFLSTVMREHHRVSWFGFLKSRWNDKRQGAVINLQSKKLACEYLESPQTDVSLFGNLSNFYSEQGFMPLTKSPLTNKFYFNGNNSIWYNNGGDNDKVLCQIQTTMMCCRVAHYLKTQVREMIGSFNSATECESFLTRWIEKFTSNVAFANEETLSRFPLSFATVSVTESVVEPGSYACTVKIAPQYQYDYFNGEVILTTELNETA</sequence>
<dbReference type="RefSeq" id="WP_237361740.1">
    <property type="nucleotide sequence ID" value="NZ_CAKLDM010000002.1"/>
</dbReference>
<protein>
    <recommendedName>
        <fullName evidence="5">Type VI secretion protein</fullName>
    </recommendedName>
</protein>
<comment type="caution">
    <text evidence="3">The sequence shown here is derived from an EMBL/GenBank/DDBJ whole genome shotgun (WGS) entry which is preliminary data.</text>
</comment>